<evidence type="ECO:0000256" key="2">
    <source>
        <dbReference type="ARBA" id="ARBA00023002"/>
    </source>
</evidence>
<dbReference type="PANTHER" id="PTHR44196">
    <property type="entry name" value="DEHYDROGENASE/REDUCTASE SDR FAMILY MEMBER 7B"/>
    <property type="match status" value="1"/>
</dbReference>
<keyword evidence="3" id="KW-0472">Membrane</keyword>
<dbReference type="PANTHER" id="PTHR44196:SF1">
    <property type="entry name" value="DEHYDROGENASE_REDUCTASE SDR FAMILY MEMBER 7B"/>
    <property type="match status" value="1"/>
</dbReference>
<dbReference type="InterPro" id="IPR002347">
    <property type="entry name" value="SDR_fam"/>
</dbReference>
<accession>A0A9N9BVH7</accession>
<evidence type="ECO:0000256" key="1">
    <source>
        <dbReference type="ARBA" id="ARBA00006484"/>
    </source>
</evidence>
<evidence type="ECO:0000256" key="3">
    <source>
        <dbReference type="SAM" id="Phobius"/>
    </source>
</evidence>
<comment type="caution">
    <text evidence="4">The sequence shown here is derived from an EMBL/GenBank/DDBJ whole genome shotgun (WGS) entry which is preliminary data.</text>
</comment>
<dbReference type="EMBL" id="CAJVQA010003549">
    <property type="protein sequence ID" value="CAG8577430.1"/>
    <property type="molecule type" value="Genomic_DNA"/>
</dbReference>
<sequence>MTIIPPLTIPSIFQPLIQAWVAWFTVTFFSLPIATFFMWWDFPRCIYGLLFQKKPRVILITGADTRIGEMFALEYAQSGNTIGLLSSDKYKLNRLADECNKRGAETFKLYVDISNLELLRDTVEEFLSERPIDLLIANTSQNDIIKDVETRWEDMFEQVILTNINGIIGVIMSTYKRMQDLGKGQIAIINPTASNISIPQLIYHNMTKSALLSFSRDFRYLAKKHNVNVSIISPGLIDTQMTAKTLSPISSFKLFFASAHSLAFISRIQLQQGNVEIVWPFLETLPFYAYNILPPRIINTVTYFIGLIGDFFTGTNSVAWV</sequence>
<gene>
    <name evidence="4" type="ORF">CPELLU_LOCUS5931</name>
</gene>
<dbReference type="Pfam" id="PF00106">
    <property type="entry name" value="adh_short"/>
    <property type="match status" value="1"/>
</dbReference>
<keyword evidence="3" id="KW-1133">Transmembrane helix</keyword>
<dbReference type="GO" id="GO:0016020">
    <property type="term" value="C:membrane"/>
    <property type="evidence" value="ECO:0007669"/>
    <property type="project" value="TreeGrafter"/>
</dbReference>
<name>A0A9N9BVH7_9GLOM</name>
<comment type="similarity">
    <text evidence="1">Belongs to the short-chain dehydrogenases/reductases (SDR) family.</text>
</comment>
<dbReference type="GO" id="GO:0016491">
    <property type="term" value="F:oxidoreductase activity"/>
    <property type="evidence" value="ECO:0007669"/>
    <property type="project" value="UniProtKB-KW"/>
</dbReference>
<organism evidence="4 5">
    <name type="scientific">Cetraspora pellucida</name>
    <dbReference type="NCBI Taxonomy" id="1433469"/>
    <lineage>
        <taxon>Eukaryota</taxon>
        <taxon>Fungi</taxon>
        <taxon>Fungi incertae sedis</taxon>
        <taxon>Mucoromycota</taxon>
        <taxon>Glomeromycotina</taxon>
        <taxon>Glomeromycetes</taxon>
        <taxon>Diversisporales</taxon>
        <taxon>Gigasporaceae</taxon>
        <taxon>Cetraspora</taxon>
    </lineage>
</organism>
<dbReference type="Proteomes" id="UP000789759">
    <property type="component" value="Unassembled WGS sequence"/>
</dbReference>
<dbReference type="InterPro" id="IPR036291">
    <property type="entry name" value="NAD(P)-bd_dom_sf"/>
</dbReference>
<evidence type="ECO:0000313" key="4">
    <source>
        <dbReference type="EMBL" id="CAG8577430.1"/>
    </source>
</evidence>
<reference evidence="4" key="1">
    <citation type="submission" date="2021-06" db="EMBL/GenBank/DDBJ databases">
        <authorList>
            <person name="Kallberg Y."/>
            <person name="Tangrot J."/>
            <person name="Rosling A."/>
        </authorList>
    </citation>
    <scope>NUCLEOTIDE SEQUENCE</scope>
    <source>
        <strain evidence="4">FL966</strain>
    </source>
</reference>
<dbReference type="SUPFAM" id="SSF51735">
    <property type="entry name" value="NAD(P)-binding Rossmann-fold domains"/>
    <property type="match status" value="1"/>
</dbReference>
<dbReference type="AlphaFoldDB" id="A0A9N9BVH7"/>
<keyword evidence="2" id="KW-0560">Oxidoreductase</keyword>
<protein>
    <submittedName>
        <fullName evidence="4">15464_t:CDS:1</fullName>
    </submittedName>
</protein>
<keyword evidence="5" id="KW-1185">Reference proteome</keyword>
<proteinExistence type="inferred from homology"/>
<dbReference type="Gene3D" id="3.40.50.720">
    <property type="entry name" value="NAD(P)-binding Rossmann-like Domain"/>
    <property type="match status" value="1"/>
</dbReference>
<feature type="transmembrane region" description="Helical" evidence="3">
    <location>
        <begin position="20"/>
        <end position="40"/>
    </location>
</feature>
<keyword evidence="3" id="KW-0812">Transmembrane</keyword>
<evidence type="ECO:0000313" key="5">
    <source>
        <dbReference type="Proteomes" id="UP000789759"/>
    </source>
</evidence>
<dbReference type="PRINTS" id="PR00081">
    <property type="entry name" value="GDHRDH"/>
</dbReference>
<dbReference type="OrthoDB" id="2102561at2759"/>